<organism evidence="1 2">
    <name type="scientific">Paraburkholderia madseniana</name>
    <dbReference type="NCBI Taxonomy" id="2599607"/>
    <lineage>
        <taxon>Bacteria</taxon>
        <taxon>Pseudomonadati</taxon>
        <taxon>Pseudomonadota</taxon>
        <taxon>Betaproteobacteria</taxon>
        <taxon>Burkholderiales</taxon>
        <taxon>Burkholderiaceae</taxon>
        <taxon>Paraburkholderia</taxon>
    </lineage>
</organism>
<evidence type="ECO:0000313" key="2">
    <source>
        <dbReference type="Proteomes" id="UP000463700"/>
    </source>
</evidence>
<proteinExistence type="predicted"/>
<dbReference type="RefSeq" id="WP_154567677.1">
    <property type="nucleotide sequence ID" value="NZ_VOSW01000194.1"/>
</dbReference>
<gene>
    <name evidence="1" type="ORF">FSO04_44430</name>
</gene>
<reference evidence="1 2" key="1">
    <citation type="journal article" date="2020" name="Int. J. Syst. Evol. Microbiol.">
        <title>Paraburkholderia madseniana sp. nov., a phenolic acid-degrading bacterium isolated from acidic forest soil.</title>
        <authorList>
            <person name="Wilhelm R.C."/>
            <person name="Murphy S.J.L."/>
            <person name="Feriancek N.M."/>
            <person name="Karasz D.C."/>
            <person name="DeRito C.M."/>
            <person name="Newman J.D."/>
            <person name="Buckley D.H."/>
        </authorList>
    </citation>
    <scope>NUCLEOTIDE SEQUENCE [LARGE SCALE GENOMIC DNA]</scope>
    <source>
        <strain evidence="1 2">RP11</strain>
    </source>
</reference>
<accession>A0A6N6W1Y9</accession>
<evidence type="ECO:0000313" key="1">
    <source>
        <dbReference type="EMBL" id="KAE8753570.1"/>
    </source>
</evidence>
<comment type="caution">
    <text evidence="1">The sequence shown here is derived from an EMBL/GenBank/DDBJ whole genome shotgun (WGS) entry which is preliminary data.</text>
</comment>
<dbReference type="AlphaFoldDB" id="A0A6N6W1Y9"/>
<sequence length="57" mass="6212">MPALLCSGSVAPNQIKATHANLQSAYICIGADPRDAVEQQRKHIEPDTNHDHYVTGK</sequence>
<dbReference type="EMBL" id="VOSW01000194">
    <property type="protein sequence ID" value="KAE8753570.1"/>
    <property type="molecule type" value="Genomic_DNA"/>
</dbReference>
<name>A0A6N6W1Y9_9BURK</name>
<protein>
    <submittedName>
        <fullName evidence="1">Uncharacterized protein</fullName>
    </submittedName>
</protein>
<dbReference type="Proteomes" id="UP000463700">
    <property type="component" value="Unassembled WGS sequence"/>
</dbReference>